<name>A0A4Y2H433_ARAVE</name>
<gene>
    <name evidence="1" type="ORF">AVEN_50446_1</name>
</gene>
<dbReference type="Proteomes" id="UP000499080">
    <property type="component" value="Unassembled WGS sequence"/>
</dbReference>
<keyword evidence="2" id="KW-1185">Reference proteome</keyword>
<evidence type="ECO:0000313" key="2">
    <source>
        <dbReference type="Proteomes" id="UP000499080"/>
    </source>
</evidence>
<dbReference type="PANTHER" id="PTHR47326">
    <property type="entry name" value="TRANSPOSABLE ELEMENT TC3 TRANSPOSASE-LIKE PROTEIN"/>
    <property type="match status" value="1"/>
</dbReference>
<reference evidence="1 2" key="1">
    <citation type="journal article" date="2019" name="Sci. Rep.">
        <title>Orb-weaving spider Araneus ventricosus genome elucidates the spidroin gene catalogue.</title>
        <authorList>
            <person name="Kono N."/>
            <person name="Nakamura H."/>
            <person name="Ohtoshi R."/>
            <person name="Moran D.A.P."/>
            <person name="Shinohara A."/>
            <person name="Yoshida Y."/>
            <person name="Fujiwara M."/>
            <person name="Mori M."/>
            <person name="Tomita M."/>
            <person name="Arakawa K."/>
        </authorList>
    </citation>
    <scope>NUCLEOTIDE SEQUENCE [LARGE SCALE GENOMIC DNA]</scope>
</reference>
<dbReference type="OrthoDB" id="6425040at2759"/>
<sequence length="108" mass="12002">MFDATQNDAQFQARVLFSNEACFTREGVFNTHKVHMCSSENLHITVSSNGQHKLSINIWQGFAEIICLDLAFCPYASMAQSTFFPTARPPGFSAVNSDYCAPEHVVHA</sequence>
<dbReference type="AlphaFoldDB" id="A0A4Y2H433"/>
<protein>
    <submittedName>
        <fullName evidence="1">Uncharacterized protein</fullName>
    </submittedName>
</protein>
<proteinExistence type="predicted"/>
<organism evidence="1 2">
    <name type="scientific">Araneus ventricosus</name>
    <name type="common">Orbweaver spider</name>
    <name type="synonym">Epeira ventricosa</name>
    <dbReference type="NCBI Taxonomy" id="182803"/>
    <lineage>
        <taxon>Eukaryota</taxon>
        <taxon>Metazoa</taxon>
        <taxon>Ecdysozoa</taxon>
        <taxon>Arthropoda</taxon>
        <taxon>Chelicerata</taxon>
        <taxon>Arachnida</taxon>
        <taxon>Araneae</taxon>
        <taxon>Araneomorphae</taxon>
        <taxon>Entelegynae</taxon>
        <taxon>Araneoidea</taxon>
        <taxon>Araneidae</taxon>
        <taxon>Araneus</taxon>
    </lineage>
</organism>
<dbReference type="EMBL" id="BGPR01001703">
    <property type="protein sequence ID" value="GBM59861.1"/>
    <property type="molecule type" value="Genomic_DNA"/>
</dbReference>
<comment type="caution">
    <text evidence="1">The sequence shown here is derived from an EMBL/GenBank/DDBJ whole genome shotgun (WGS) entry which is preliminary data.</text>
</comment>
<dbReference type="PANTHER" id="PTHR47326:SF1">
    <property type="entry name" value="HTH PSQ-TYPE DOMAIN-CONTAINING PROTEIN"/>
    <property type="match status" value="1"/>
</dbReference>
<accession>A0A4Y2H433</accession>
<evidence type="ECO:0000313" key="1">
    <source>
        <dbReference type="EMBL" id="GBM59861.1"/>
    </source>
</evidence>